<organism evidence="2 3">
    <name type="scientific">Hymenobacter fastidiosus</name>
    <dbReference type="NCBI Taxonomy" id="486264"/>
    <lineage>
        <taxon>Bacteria</taxon>
        <taxon>Pseudomonadati</taxon>
        <taxon>Bacteroidota</taxon>
        <taxon>Cytophagia</taxon>
        <taxon>Cytophagales</taxon>
        <taxon>Hymenobacteraceae</taxon>
        <taxon>Hymenobacter</taxon>
    </lineage>
</organism>
<dbReference type="EMBL" id="BAABDJ010000027">
    <property type="protein sequence ID" value="GAA4011120.1"/>
    <property type="molecule type" value="Genomic_DNA"/>
</dbReference>
<dbReference type="CDD" id="cd00093">
    <property type="entry name" value="HTH_XRE"/>
    <property type="match status" value="1"/>
</dbReference>
<evidence type="ECO:0000313" key="3">
    <source>
        <dbReference type="Proteomes" id="UP001500567"/>
    </source>
</evidence>
<accession>A0ABP7SG11</accession>
<dbReference type="PROSITE" id="PS50943">
    <property type="entry name" value="HTH_CROC1"/>
    <property type="match status" value="1"/>
</dbReference>
<reference evidence="3" key="1">
    <citation type="journal article" date="2019" name="Int. J. Syst. Evol. Microbiol.">
        <title>The Global Catalogue of Microorganisms (GCM) 10K type strain sequencing project: providing services to taxonomists for standard genome sequencing and annotation.</title>
        <authorList>
            <consortium name="The Broad Institute Genomics Platform"/>
            <consortium name="The Broad Institute Genome Sequencing Center for Infectious Disease"/>
            <person name="Wu L."/>
            <person name="Ma J."/>
        </authorList>
    </citation>
    <scope>NUCLEOTIDE SEQUENCE [LARGE SCALE GENOMIC DNA]</scope>
    <source>
        <strain evidence="3">JCM 17224</strain>
    </source>
</reference>
<gene>
    <name evidence="2" type="ORF">GCM10022408_24300</name>
</gene>
<sequence>MAVENRKLREHFGLTQAMMADWLGVARSTLALAEQGYPSDPSETGVQNARLTLAVRGLVYDGAGGDFAAPTGRPAPAPDRAEPGFRPRQCQHKIQDLEQQLAILHQRAALYVARLAAVPALRAYPGPVVNPEDEHDGLTIFELEAHRQLREKCGATTRLLLEARLAGVQREAGLLAQALAAPTDPAEAP</sequence>
<proteinExistence type="predicted"/>
<name>A0ABP7SG11_9BACT</name>
<dbReference type="SUPFAM" id="SSF47413">
    <property type="entry name" value="lambda repressor-like DNA-binding domains"/>
    <property type="match status" value="1"/>
</dbReference>
<dbReference type="InterPro" id="IPR001387">
    <property type="entry name" value="Cro/C1-type_HTH"/>
</dbReference>
<evidence type="ECO:0000313" key="2">
    <source>
        <dbReference type="EMBL" id="GAA4011120.1"/>
    </source>
</evidence>
<evidence type="ECO:0000259" key="1">
    <source>
        <dbReference type="PROSITE" id="PS50943"/>
    </source>
</evidence>
<dbReference type="Proteomes" id="UP001500567">
    <property type="component" value="Unassembled WGS sequence"/>
</dbReference>
<dbReference type="Gene3D" id="1.10.260.40">
    <property type="entry name" value="lambda repressor-like DNA-binding domains"/>
    <property type="match status" value="1"/>
</dbReference>
<keyword evidence="3" id="KW-1185">Reference proteome</keyword>
<protein>
    <recommendedName>
        <fullName evidence="1">HTH cro/C1-type domain-containing protein</fullName>
    </recommendedName>
</protein>
<comment type="caution">
    <text evidence="2">The sequence shown here is derived from an EMBL/GenBank/DDBJ whole genome shotgun (WGS) entry which is preliminary data.</text>
</comment>
<dbReference type="InterPro" id="IPR010982">
    <property type="entry name" value="Lambda_DNA-bd_dom_sf"/>
</dbReference>
<feature type="domain" description="HTH cro/C1-type" evidence="1">
    <location>
        <begin position="6"/>
        <end position="36"/>
    </location>
</feature>